<name>A0A1I4BMX0_9EURY</name>
<accession>A0A1I4BMX0</accession>
<sequence>MLTYTVTENTPNPEKADQYRFVDGTTEVVFAVEEGRVLTFREYPDVDTFRQAMEVGEYEGVNLGVKELPGLEAFQDLDI</sequence>
<evidence type="ECO:0000313" key="2">
    <source>
        <dbReference type="Proteomes" id="UP000199607"/>
    </source>
</evidence>
<evidence type="ECO:0000313" key="1">
    <source>
        <dbReference type="EMBL" id="SFK70065.1"/>
    </source>
</evidence>
<dbReference type="Proteomes" id="UP000199607">
    <property type="component" value="Unassembled WGS sequence"/>
</dbReference>
<keyword evidence="2" id="KW-1185">Reference proteome</keyword>
<dbReference type="EMBL" id="FOTC01000001">
    <property type="protein sequence ID" value="SFK70065.1"/>
    <property type="molecule type" value="Genomic_DNA"/>
</dbReference>
<proteinExistence type="predicted"/>
<organism evidence="1 2">
    <name type="scientific">Halogranum rubrum</name>
    <dbReference type="NCBI Taxonomy" id="553466"/>
    <lineage>
        <taxon>Archaea</taxon>
        <taxon>Methanobacteriati</taxon>
        <taxon>Methanobacteriota</taxon>
        <taxon>Stenosarchaea group</taxon>
        <taxon>Halobacteria</taxon>
        <taxon>Halobacteriales</taxon>
        <taxon>Haloferacaceae</taxon>
    </lineage>
</organism>
<gene>
    <name evidence="1" type="ORF">SAMN04487950_0661</name>
</gene>
<dbReference type="STRING" id="553466.SAMN04487950_0661"/>
<dbReference type="AlphaFoldDB" id="A0A1I4BMX0"/>
<protein>
    <submittedName>
        <fullName evidence="1">Uncharacterized protein</fullName>
    </submittedName>
</protein>
<reference evidence="2" key="1">
    <citation type="submission" date="2016-10" db="EMBL/GenBank/DDBJ databases">
        <authorList>
            <person name="Varghese N."/>
            <person name="Submissions S."/>
        </authorList>
    </citation>
    <scope>NUCLEOTIDE SEQUENCE [LARGE SCALE GENOMIC DNA]</scope>
    <source>
        <strain evidence="2">CGMCC 1.7738</strain>
    </source>
</reference>